<feature type="domain" description="Glycosyltransferase 2-like" evidence="1">
    <location>
        <begin position="10"/>
        <end position="88"/>
    </location>
</feature>
<dbReference type="InterPro" id="IPR001173">
    <property type="entry name" value="Glyco_trans_2-like"/>
</dbReference>
<sequence length="252" mass="29239">MGGLTMPKFSIITVCRNAERDIGRTINSVLGQDFPDYEYIIIDGASTDNTIFIVKQYGKKITKFISEPDTGIYQAMNKGIKWAAGDLLLHECILGIMAKQIEQNSAEILYGDIVKVDLTKGDTLYFSSTKYLHKFYLYQKIIFHQTAFIKKQAFKKVGLYDESFSLAGDHEWFLRALTKYKCGYFYYDYCAVLFSAGGISSGGLKNEKLQQEIRLIKNKYYTWLERLFCSCDLFYAVWAFLYKIWWKYNAKN</sequence>
<evidence type="ECO:0000259" key="1">
    <source>
        <dbReference type="Pfam" id="PF00535"/>
    </source>
</evidence>
<reference evidence="2 3" key="1">
    <citation type="journal article" date="2019" name="ISME J.">
        <title>Genome analyses of uncultured TG2/ZB3 bacteria in 'Margulisbacteria' specifically attached to ectosymbiotic spirochetes of protists in the termite gut.</title>
        <authorList>
            <person name="Utami Y.D."/>
            <person name="Kuwahara H."/>
            <person name="Igai K."/>
            <person name="Murakami T."/>
            <person name="Sugaya K."/>
            <person name="Morikawa T."/>
            <person name="Nagura Y."/>
            <person name="Yuki M."/>
            <person name="Deevong P."/>
            <person name="Inoue T."/>
            <person name="Kihara K."/>
            <person name="Lo N."/>
            <person name="Yamada A."/>
            <person name="Ohkuma M."/>
            <person name="Hongoh Y."/>
        </authorList>
    </citation>
    <scope>NUCLEOTIDE SEQUENCE [LARGE SCALE GENOMIC DNA]</scope>
    <source>
        <strain evidence="2">NkOx7-01</strain>
    </source>
</reference>
<proteinExistence type="predicted"/>
<evidence type="ECO:0000313" key="2">
    <source>
        <dbReference type="EMBL" id="GBR74214.1"/>
    </source>
</evidence>
<keyword evidence="3" id="KW-1185">Reference proteome</keyword>
<dbReference type="InterPro" id="IPR029044">
    <property type="entry name" value="Nucleotide-diphossugar_trans"/>
</dbReference>
<organism evidence="2 3">
    <name type="scientific">Termititenax aidoneus</name>
    <dbReference type="NCBI Taxonomy" id="2218524"/>
    <lineage>
        <taxon>Bacteria</taxon>
        <taxon>Bacillati</taxon>
        <taxon>Candidatus Margulisiibacteriota</taxon>
        <taxon>Candidatus Termititenacia</taxon>
        <taxon>Candidatus Termititenacales</taxon>
        <taxon>Candidatus Termititenacaceae</taxon>
        <taxon>Candidatus Termititenax</taxon>
    </lineage>
</organism>
<dbReference type="SUPFAM" id="SSF53448">
    <property type="entry name" value="Nucleotide-diphospho-sugar transferases"/>
    <property type="match status" value="1"/>
</dbReference>
<dbReference type="AlphaFoldDB" id="A0A388TBQ6"/>
<dbReference type="Proteomes" id="UP000269352">
    <property type="component" value="Unassembled WGS sequence"/>
</dbReference>
<protein>
    <submittedName>
        <fullName evidence="2">Glycosyl transferase GTA-type super family</fullName>
    </submittedName>
</protein>
<name>A0A388TBQ6_TERA1</name>
<dbReference type="GO" id="GO:0016758">
    <property type="term" value="F:hexosyltransferase activity"/>
    <property type="evidence" value="ECO:0007669"/>
    <property type="project" value="UniProtKB-ARBA"/>
</dbReference>
<gene>
    <name evidence="2" type="ORF">NO1_1433</name>
</gene>
<comment type="caution">
    <text evidence="2">The sequence shown here is derived from an EMBL/GenBank/DDBJ whole genome shotgun (WGS) entry which is preliminary data.</text>
</comment>
<dbReference type="PANTHER" id="PTHR22916:SF3">
    <property type="entry name" value="UDP-GLCNAC:BETAGAL BETA-1,3-N-ACETYLGLUCOSAMINYLTRANSFERASE-LIKE PROTEIN 1"/>
    <property type="match status" value="1"/>
</dbReference>
<dbReference type="Gene3D" id="3.90.550.10">
    <property type="entry name" value="Spore Coat Polysaccharide Biosynthesis Protein SpsA, Chain A"/>
    <property type="match status" value="1"/>
</dbReference>
<accession>A0A388TBQ6</accession>
<keyword evidence="2" id="KW-0808">Transferase</keyword>
<evidence type="ECO:0000313" key="3">
    <source>
        <dbReference type="Proteomes" id="UP000269352"/>
    </source>
</evidence>
<dbReference type="PANTHER" id="PTHR22916">
    <property type="entry name" value="GLYCOSYLTRANSFERASE"/>
    <property type="match status" value="1"/>
</dbReference>
<dbReference type="EMBL" id="BGZN01000035">
    <property type="protein sequence ID" value="GBR74214.1"/>
    <property type="molecule type" value="Genomic_DNA"/>
</dbReference>
<dbReference type="CDD" id="cd06433">
    <property type="entry name" value="GT_2_WfgS_like"/>
    <property type="match status" value="1"/>
</dbReference>
<dbReference type="Pfam" id="PF00535">
    <property type="entry name" value="Glycos_transf_2"/>
    <property type="match status" value="1"/>
</dbReference>